<keyword evidence="3" id="KW-1185">Reference proteome</keyword>
<evidence type="ECO:0000313" key="2">
    <source>
        <dbReference type="EMBL" id="MBB5286242.1"/>
    </source>
</evidence>
<protein>
    <recommendedName>
        <fullName evidence="1">DinB-like domain-containing protein</fullName>
    </recommendedName>
</protein>
<dbReference type="SUPFAM" id="SSF109854">
    <property type="entry name" value="DinB/YfiT-like putative metalloenzymes"/>
    <property type="match status" value="1"/>
</dbReference>
<sequence>MKRSDIDPMPAFFDRYINLVEDVELLEGLSTYAPAQVFADTDALTALDEKIYAPGKWTVKDILQHCIDNERIMTYRALRFARHDQTPLPGYEEDFLAAHARANRRTVADLLSEFTEVRTATLSLFRSFDDAMLRQSGQSFKGSISVLALGFVLVGHPLHHRNIIRERYYPLLA</sequence>
<reference evidence="2 3" key="1">
    <citation type="submission" date="2020-08" db="EMBL/GenBank/DDBJ databases">
        <title>Genomic Encyclopedia of Type Strains, Phase IV (KMG-IV): sequencing the most valuable type-strain genomes for metagenomic binning, comparative biology and taxonomic classification.</title>
        <authorList>
            <person name="Goeker M."/>
        </authorList>
    </citation>
    <scope>NUCLEOTIDE SEQUENCE [LARGE SCALE GENOMIC DNA]</scope>
    <source>
        <strain evidence="2 3">DSM 105074</strain>
    </source>
</reference>
<name>A0A840TXA2_9BACT</name>
<dbReference type="Pfam" id="PF12867">
    <property type="entry name" value="DinB_2"/>
    <property type="match status" value="1"/>
</dbReference>
<proteinExistence type="predicted"/>
<dbReference type="RefSeq" id="WP_184177167.1">
    <property type="nucleotide sequence ID" value="NZ_JACHGF010000008.1"/>
</dbReference>
<dbReference type="Gene3D" id="1.20.120.450">
    <property type="entry name" value="dinb family like domain"/>
    <property type="match status" value="1"/>
</dbReference>
<dbReference type="InterPro" id="IPR024775">
    <property type="entry name" value="DinB-like"/>
</dbReference>
<evidence type="ECO:0000259" key="1">
    <source>
        <dbReference type="Pfam" id="PF12867"/>
    </source>
</evidence>
<organism evidence="2 3">
    <name type="scientific">Rhabdobacter roseus</name>
    <dbReference type="NCBI Taxonomy" id="1655419"/>
    <lineage>
        <taxon>Bacteria</taxon>
        <taxon>Pseudomonadati</taxon>
        <taxon>Bacteroidota</taxon>
        <taxon>Cytophagia</taxon>
        <taxon>Cytophagales</taxon>
        <taxon>Cytophagaceae</taxon>
        <taxon>Rhabdobacter</taxon>
    </lineage>
</organism>
<accession>A0A840TXA2</accession>
<feature type="domain" description="DinB-like" evidence="1">
    <location>
        <begin position="50"/>
        <end position="164"/>
    </location>
</feature>
<dbReference type="InterPro" id="IPR034660">
    <property type="entry name" value="DinB/YfiT-like"/>
</dbReference>
<dbReference type="EMBL" id="JACHGF010000008">
    <property type="protein sequence ID" value="MBB5286242.1"/>
    <property type="molecule type" value="Genomic_DNA"/>
</dbReference>
<comment type="caution">
    <text evidence="2">The sequence shown here is derived from an EMBL/GenBank/DDBJ whole genome shotgun (WGS) entry which is preliminary data.</text>
</comment>
<dbReference type="AlphaFoldDB" id="A0A840TXA2"/>
<gene>
    <name evidence="2" type="ORF">HNQ92_004402</name>
</gene>
<dbReference type="Proteomes" id="UP000557307">
    <property type="component" value="Unassembled WGS sequence"/>
</dbReference>
<evidence type="ECO:0000313" key="3">
    <source>
        <dbReference type="Proteomes" id="UP000557307"/>
    </source>
</evidence>